<reference evidence="1" key="1">
    <citation type="submission" date="2022-04" db="EMBL/GenBank/DDBJ databases">
        <title>Genome of the entomopathogenic fungus Entomophthora muscae.</title>
        <authorList>
            <person name="Elya C."/>
            <person name="Lovett B.R."/>
            <person name="Lee E."/>
            <person name="Macias A.M."/>
            <person name="Hajek A.E."/>
            <person name="De Bivort B.L."/>
            <person name="Kasson M.T."/>
            <person name="De Fine Licht H.H."/>
            <person name="Stajich J.E."/>
        </authorList>
    </citation>
    <scope>NUCLEOTIDE SEQUENCE</scope>
    <source>
        <strain evidence="1">Berkeley</strain>
    </source>
</reference>
<organism evidence="1 2">
    <name type="scientific">Entomophthora muscae</name>
    <dbReference type="NCBI Taxonomy" id="34485"/>
    <lineage>
        <taxon>Eukaryota</taxon>
        <taxon>Fungi</taxon>
        <taxon>Fungi incertae sedis</taxon>
        <taxon>Zoopagomycota</taxon>
        <taxon>Entomophthoromycotina</taxon>
        <taxon>Entomophthoromycetes</taxon>
        <taxon>Entomophthorales</taxon>
        <taxon>Entomophthoraceae</taxon>
        <taxon>Entomophthora</taxon>
    </lineage>
</organism>
<evidence type="ECO:0000313" key="2">
    <source>
        <dbReference type="Proteomes" id="UP001165960"/>
    </source>
</evidence>
<proteinExistence type="predicted"/>
<sequence>MVLGLDHISDISSEAADQILNTNVKGVINCTQAFLPLLRSRPEGSNIINVGSISGKDVYPGGGVYCASKFAVDALTRTLRYELANTSVRVTAVNPGMVETEFSLVRFFWRFRKGCQRL</sequence>
<accession>A0ACC2SE44</accession>
<name>A0ACC2SE44_9FUNG</name>
<gene>
    <name evidence="1" type="ORF">DSO57_1029929</name>
</gene>
<evidence type="ECO:0000313" key="1">
    <source>
        <dbReference type="EMBL" id="KAJ9060521.1"/>
    </source>
</evidence>
<keyword evidence="2" id="KW-1185">Reference proteome</keyword>
<protein>
    <submittedName>
        <fullName evidence="1">Uncharacterized protein</fullName>
    </submittedName>
</protein>
<dbReference type="Proteomes" id="UP001165960">
    <property type="component" value="Unassembled WGS sequence"/>
</dbReference>
<comment type="caution">
    <text evidence="1">The sequence shown here is derived from an EMBL/GenBank/DDBJ whole genome shotgun (WGS) entry which is preliminary data.</text>
</comment>
<dbReference type="EMBL" id="QTSX02005172">
    <property type="protein sequence ID" value="KAJ9060521.1"/>
    <property type="molecule type" value="Genomic_DNA"/>
</dbReference>